<name>A0AAV5MJA7_9ROSI</name>
<gene>
    <name evidence="1" type="ORF">SLEP1_g56777</name>
</gene>
<comment type="caution">
    <text evidence="1">The sequence shown here is derived from an EMBL/GenBank/DDBJ whole genome shotgun (WGS) entry which is preliminary data.</text>
</comment>
<dbReference type="Proteomes" id="UP001054252">
    <property type="component" value="Unassembled WGS sequence"/>
</dbReference>
<evidence type="ECO:0000313" key="2">
    <source>
        <dbReference type="Proteomes" id="UP001054252"/>
    </source>
</evidence>
<accession>A0AAV5MJA7</accession>
<dbReference type="AlphaFoldDB" id="A0AAV5MJA7"/>
<organism evidence="1 2">
    <name type="scientific">Rubroshorea leprosula</name>
    <dbReference type="NCBI Taxonomy" id="152421"/>
    <lineage>
        <taxon>Eukaryota</taxon>
        <taxon>Viridiplantae</taxon>
        <taxon>Streptophyta</taxon>
        <taxon>Embryophyta</taxon>
        <taxon>Tracheophyta</taxon>
        <taxon>Spermatophyta</taxon>
        <taxon>Magnoliopsida</taxon>
        <taxon>eudicotyledons</taxon>
        <taxon>Gunneridae</taxon>
        <taxon>Pentapetalae</taxon>
        <taxon>rosids</taxon>
        <taxon>malvids</taxon>
        <taxon>Malvales</taxon>
        <taxon>Dipterocarpaceae</taxon>
        <taxon>Rubroshorea</taxon>
    </lineage>
</organism>
<keyword evidence="2" id="KW-1185">Reference proteome</keyword>
<protein>
    <submittedName>
        <fullName evidence="1">Uncharacterized protein</fullName>
    </submittedName>
</protein>
<reference evidence="1 2" key="1">
    <citation type="journal article" date="2021" name="Commun. Biol.">
        <title>The genome of Shorea leprosula (Dipterocarpaceae) highlights the ecological relevance of drought in aseasonal tropical rainforests.</title>
        <authorList>
            <person name="Ng K.K.S."/>
            <person name="Kobayashi M.J."/>
            <person name="Fawcett J.A."/>
            <person name="Hatakeyama M."/>
            <person name="Paape T."/>
            <person name="Ng C.H."/>
            <person name="Ang C.C."/>
            <person name="Tnah L.H."/>
            <person name="Lee C.T."/>
            <person name="Nishiyama T."/>
            <person name="Sese J."/>
            <person name="O'Brien M.J."/>
            <person name="Copetti D."/>
            <person name="Mohd Noor M.I."/>
            <person name="Ong R.C."/>
            <person name="Putra M."/>
            <person name="Sireger I.Z."/>
            <person name="Indrioko S."/>
            <person name="Kosugi Y."/>
            <person name="Izuno A."/>
            <person name="Isagi Y."/>
            <person name="Lee S.L."/>
            <person name="Shimizu K.K."/>
        </authorList>
    </citation>
    <scope>NUCLEOTIDE SEQUENCE [LARGE SCALE GENOMIC DNA]</scope>
    <source>
        <strain evidence="1">214</strain>
    </source>
</reference>
<dbReference type="EMBL" id="BPVZ01000335">
    <property type="protein sequence ID" value="GKV50061.1"/>
    <property type="molecule type" value="Genomic_DNA"/>
</dbReference>
<evidence type="ECO:0000313" key="1">
    <source>
        <dbReference type="EMBL" id="GKV50061.1"/>
    </source>
</evidence>
<proteinExistence type="predicted"/>
<sequence>MDTSLEGVTIIRRYLYEDDLIVNLFSLHELRGERGIL</sequence>